<dbReference type="InterPro" id="IPR013656">
    <property type="entry name" value="PAS_4"/>
</dbReference>
<dbReference type="PROSITE" id="PS50113">
    <property type="entry name" value="PAC"/>
    <property type="match status" value="2"/>
</dbReference>
<dbReference type="Pfam" id="PF08447">
    <property type="entry name" value="PAS_3"/>
    <property type="match status" value="1"/>
</dbReference>
<proteinExistence type="predicted"/>
<keyword evidence="1" id="KW-0175">Coiled coil</keyword>
<dbReference type="Gene3D" id="3.30.70.270">
    <property type="match status" value="1"/>
</dbReference>
<sequence>MQAPRLPENETERLALLHALDVLDHTPDPALDRITRTAARLFRVPIALITLVDSNRQWFMSRVGMKVRETPRNDSMCGHAILEPGTMVVCDAQQDPRFHDNPLVLGPPHIRFYAGRPLRSRHGLVLGTLCLIDREPRTFGPDDAAALDDLADMVEAHLRSREEAVEAQAVKASLERSEMLFARTVTHAAVGIAVATPEGRWLEMNQRFCDIVGHPRERLIGAQAQHIVHPDDLDAGTRLLRTVLAGDVDALNLEVRFVRADGSISWTQLGASALMDAQGQPENLVTVLTDINPRKRVQHELEALQRTLEQRIVERTGELHEVVARLQGEIGIREAAQRALNEEKERFQDTLRNASDAFVEVDADDRIISWNRSAELIFGWPRAEVIGRSLSQTIVPPHLRDAHLAGFRRFLAHAPDSGHLMGQRIELVGLRRNGEQFPLELTLGSTRVGGQWLINAFLHDISRRKADELALRESAARLKTITDNVPAMIAFIDHTLHYRFHNRAYTDWFGISPESLVGTDARAFWGEATFEHLRPSLQSVLSGESVAVEYQLQALTGPMWFYASLVPRTEDDGQVSGFYLLAQDITERKRLYQRIEHEAMHDALTGLPNRRALMQRLDEAMARSRRHGQPMAVLFMDLDGFKQMNDTLGHEFGDAVLQHFAATVRGAVRETDYVARLAGDEFVVVLEDLDPADEQSAGRVAAAVLERLVMDQEIEGVAVTLATSIGVALHSGRDEETPQELLHRADAAMYRAKALGKRQLAY</sequence>
<dbReference type="InterPro" id="IPR029016">
    <property type="entry name" value="GAF-like_dom_sf"/>
</dbReference>
<dbReference type="Proteomes" id="UP001620460">
    <property type="component" value="Unassembled WGS sequence"/>
</dbReference>
<evidence type="ECO:0000313" key="5">
    <source>
        <dbReference type="EMBL" id="MFK2905659.1"/>
    </source>
</evidence>
<reference evidence="5 6" key="1">
    <citation type="submission" date="2020-10" db="EMBL/GenBank/DDBJ databases">
        <title>Phylogeny of dyella-like bacteria.</title>
        <authorList>
            <person name="Fu J."/>
        </authorList>
    </citation>
    <scope>NUCLEOTIDE SEQUENCE [LARGE SCALE GENOMIC DNA]</scope>
    <source>
        <strain evidence="5 6">Gsoil3046</strain>
    </source>
</reference>
<feature type="coiled-coil region" evidence="1">
    <location>
        <begin position="294"/>
        <end position="357"/>
    </location>
</feature>
<accession>A0ABW8JWW9</accession>
<feature type="domain" description="GGDEF" evidence="4">
    <location>
        <begin position="629"/>
        <end position="762"/>
    </location>
</feature>
<gene>
    <name evidence="5" type="ORF">ISP17_16995</name>
</gene>
<dbReference type="RefSeq" id="WP_404635270.1">
    <property type="nucleotide sequence ID" value="NZ_JADIKM010000005.1"/>
</dbReference>
<dbReference type="InterPro" id="IPR035965">
    <property type="entry name" value="PAS-like_dom_sf"/>
</dbReference>
<evidence type="ECO:0000259" key="3">
    <source>
        <dbReference type="PROSITE" id="PS50113"/>
    </source>
</evidence>
<dbReference type="Pfam" id="PF01590">
    <property type="entry name" value="GAF"/>
    <property type="match status" value="1"/>
</dbReference>
<dbReference type="SUPFAM" id="SSF55781">
    <property type="entry name" value="GAF domain-like"/>
    <property type="match status" value="1"/>
</dbReference>
<evidence type="ECO:0000259" key="4">
    <source>
        <dbReference type="PROSITE" id="PS50887"/>
    </source>
</evidence>
<dbReference type="InterPro" id="IPR043128">
    <property type="entry name" value="Rev_trsase/Diguanyl_cyclase"/>
</dbReference>
<dbReference type="EMBL" id="JADIKM010000005">
    <property type="protein sequence ID" value="MFK2905659.1"/>
    <property type="molecule type" value="Genomic_DNA"/>
</dbReference>
<feature type="domain" description="PAS" evidence="2">
    <location>
        <begin position="343"/>
        <end position="414"/>
    </location>
</feature>
<dbReference type="InterPro" id="IPR003018">
    <property type="entry name" value="GAF"/>
</dbReference>
<dbReference type="InterPro" id="IPR001610">
    <property type="entry name" value="PAC"/>
</dbReference>
<dbReference type="PROSITE" id="PS50887">
    <property type="entry name" value="GGDEF"/>
    <property type="match status" value="1"/>
</dbReference>
<evidence type="ECO:0000313" key="6">
    <source>
        <dbReference type="Proteomes" id="UP001620460"/>
    </source>
</evidence>
<dbReference type="SUPFAM" id="SSF55073">
    <property type="entry name" value="Nucleotide cyclase"/>
    <property type="match status" value="1"/>
</dbReference>
<feature type="domain" description="PAS" evidence="2">
    <location>
        <begin position="177"/>
        <end position="247"/>
    </location>
</feature>
<dbReference type="NCBIfam" id="TIGR00254">
    <property type="entry name" value="GGDEF"/>
    <property type="match status" value="1"/>
</dbReference>
<dbReference type="SMART" id="SM00065">
    <property type="entry name" value="GAF"/>
    <property type="match status" value="1"/>
</dbReference>
<keyword evidence="6" id="KW-1185">Reference proteome</keyword>
<organism evidence="5 6">
    <name type="scientific">Dyella ginsengisoli</name>
    <dbReference type="NCBI Taxonomy" id="363848"/>
    <lineage>
        <taxon>Bacteria</taxon>
        <taxon>Pseudomonadati</taxon>
        <taxon>Pseudomonadota</taxon>
        <taxon>Gammaproteobacteria</taxon>
        <taxon>Lysobacterales</taxon>
        <taxon>Rhodanobacteraceae</taxon>
        <taxon>Dyella</taxon>
    </lineage>
</organism>
<dbReference type="InterPro" id="IPR013767">
    <property type="entry name" value="PAS_fold"/>
</dbReference>
<dbReference type="SUPFAM" id="SSF55785">
    <property type="entry name" value="PYP-like sensor domain (PAS domain)"/>
    <property type="match status" value="3"/>
</dbReference>
<dbReference type="Pfam" id="PF00989">
    <property type="entry name" value="PAS"/>
    <property type="match status" value="1"/>
</dbReference>
<dbReference type="InterPro" id="IPR052155">
    <property type="entry name" value="Biofilm_reg_signaling"/>
</dbReference>
<evidence type="ECO:0000259" key="2">
    <source>
        <dbReference type="PROSITE" id="PS50112"/>
    </source>
</evidence>
<feature type="domain" description="PAS" evidence="2">
    <location>
        <begin position="474"/>
        <end position="544"/>
    </location>
</feature>
<dbReference type="PANTHER" id="PTHR44757:SF2">
    <property type="entry name" value="BIOFILM ARCHITECTURE MAINTENANCE PROTEIN MBAA"/>
    <property type="match status" value="1"/>
</dbReference>
<dbReference type="InterPro" id="IPR000014">
    <property type="entry name" value="PAS"/>
</dbReference>
<name>A0ABW8JWW9_9GAMM</name>
<dbReference type="Gene3D" id="3.30.450.40">
    <property type="match status" value="1"/>
</dbReference>
<feature type="domain" description="PAC" evidence="3">
    <location>
        <begin position="251"/>
        <end position="303"/>
    </location>
</feature>
<dbReference type="PANTHER" id="PTHR44757">
    <property type="entry name" value="DIGUANYLATE CYCLASE DGCP"/>
    <property type="match status" value="1"/>
</dbReference>
<dbReference type="CDD" id="cd01949">
    <property type="entry name" value="GGDEF"/>
    <property type="match status" value="1"/>
</dbReference>
<comment type="caution">
    <text evidence="5">The sequence shown here is derived from an EMBL/GenBank/DDBJ whole genome shotgun (WGS) entry which is preliminary data.</text>
</comment>
<dbReference type="PROSITE" id="PS50112">
    <property type="entry name" value="PAS"/>
    <property type="match status" value="3"/>
</dbReference>
<dbReference type="InterPro" id="IPR000700">
    <property type="entry name" value="PAS-assoc_C"/>
</dbReference>
<evidence type="ECO:0000256" key="1">
    <source>
        <dbReference type="SAM" id="Coils"/>
    </source>
</evidence>
<dbReference type="CDD" id="cd00130">
    <property type="entry name" value="PAS"/>
    <property type="match status" value="3"/>
</dbReference>
<dbReference type="InterPro" id="IPR000160">
    <property type="entry name" value="GGDEF_dom"/>
</dbReference>
<dbReference type="SMART" id="SM00091">
    <property type="entry name" value="PAS"/>
    <property type="match status" value="3"/>
</dbReference>
<dbReference type="InterPro" id="IPR029787">
    <property type="entry name" value="Nucleotide_cyclase"/>
</dbReference>
<dbReference type="NCBIfam" id="TIGR00229">
    <property type="entry name" value="sensory_box"/>
    <property type="match status" value="3"/>
</dbReference>
<dbReference type="SMART" id="SM00267">
    <property type="entry name" value="GGDEF"/>
    <property type="match status" value="1"/>
</dbReference>
<dbReference type="InterPro" id="IPR013655">
    <property type="entry name" value="PAS_fold_3"/>
</dbReference>
<dbReference type="Pfam" id="PF08448">
    <property type="entry name" value="PAS_4"/>
    <property type="match status" value="1"/>
</dbReference>
<protein>
    <submittedName>
        <fullName evidence="5">PAS domain S-box protein</fullName>
    </submittedName>
</protein>
<feature type="domain" description="PAC" evidence="3">
    <location>
        <begin position="546"/>
        <end position="597"/>
    </location>
</feature>
<dbReference type="Pfam" id="PF00990">
    <property type="entry name" value="GGDEF"/>
    <property type="match status" value="1"/>
</dbReference>
<dbReference type="SMART" id="SM00086">
    <property type="entry name" value="PAC"/>
    <property type="match status" value="3"/>
</dbReference>
<dbReference type="Gene3D" id="3.30.450.20">
    <property type="entry name" value="PAS domain"/>
    <property type="match status" value="3"/>
</dbReference>